<keyword evidence="9 10" id="KW-0539">Nucleus</keyword>
<dbReference type="InterPro" id="IPR017970">
    <property type="entry name" value="Homeobox_CS"/>
</dbReference>
<protein>
    <recommendedName>
        <fullName evidence="12">Homeobox domain-containing protein</fullName>
    </recommendedName>
</protein>
<keyword evidence="6 10" id="KW-0238">DNA-binding</keyword>
<feature type="DNA-binding region" description="Homeobox" evidence="10">
    <location>
        <begin position="11"/>
        <end position="70"/>
    </location>
</feature>
<proteinExistence type="inferred from homology"/>
<dbReference type="GeneTree" id="ENSGT00940000168241"/>
<dbReference type="Pfam" id="PF00046">
    <property type="entry name" value="Homeodomain"/>
    <property type="match status" value="1"/>
</dbReference>
<comment type="subcellular location">
    <subcellularLocation>
        <location evidence="2 10 11">Nucleus</location>
    </subcellularLocation>
</comment>
<accession>A0A8C6NZL7</accession>
<dbReference type="PRINTS" id="PR00024">
    <property type="entry name" value="HOMEOBOX"/>
</dbReference>
<comment type="similarity">
    <text evidence="3">Belongs to the Antp homeobox family.</text>
</comment>
<name>A0A8C6NZL7_NOTFU</name>
<keyword evidence="5" id="KW-0805">Transcription regulation</keyword>
<dbReference type="SUPFAM" id="SSF46689">
    <property type="entry name" value="Homeodomain-like"/>
    <property type="match status" value="1"/>
</dbReference>
<keyword evidence="4" id="KW-0217">Developmental protein</keyword>
<evidence type="ECO:0000256" key="1">
    <source>
        <dbReference type="ARBA" id="ARBA00003263"/>
    </source>
</evidence>
<dbReference type="PROSITE" id="PS00027">
    <property type="entry name" value="HOMEOBOX_1"/>
    <property type="match status" value="1"/>
</dbReference>
<reference evidence="13" key="1">
    <citation type="submission" date="2014-08" db="EMBL/GenBank/DDBJ databases">
        <authorList>
            <person name="Senf B."/>
            <person name="Petzold A."/>
            <person name="Downie B.R."/>
            <person name="Koch P."/>
            <person name="Platzer M."/>
        </authorList>
    </citation>
    <scope>NUCLEOTIDE SEQUENCE [LARGE SCALE GENOMIC DNA]</scope>
    <source>
        <strain evidence="13">GRZ</strain>
    </source>
</reference>
<dbReference type="SMART" id="SM00389">
    <property type="entry name" value="HOX"/>
    <property type="match status" value="1"/>
</dbReference>
<dbReference type="PANTHER" id="PTHR45664:SF11">
    <property type="entry name" value="HOMEOBOX PROTEIN HOX-B3"/>
    <property type="match status" value="1"/>
</dbReference>
<dbReference type="GO" id="GO:0009952">
    <property type="term" value="P:anterior/posterior pattern specification"/>
    <property type="evidence" value="ECO:0007669"/>
    <property type="project" value="TreeGrafter"/>
</dbReference>
<sequence length="221" mass="24693">PRLLGQPGRGVRRERTAFTNNQLLELEKEFHFSPYLRRHRRLEMAAGLQLTDRQVKIWFQNRRMRHKREQKYGKETGLSQGSLSIHSSCVDHLRLQAGYAARMSSSPVSELLSMDCTLSSLFGSFGDGSAHCLHSADLSHLKCMLPSAANGPPSSCADMDGHQHAIGSGLRLRGHVRRGSLPNMPQGHMGPMLLCGQRQHIRIKGNMKLFTSTELLLNVDS</sequence>
<evidence type="ECO:0000256" key="11">
    <source>
        <dbReference type="RuleBase" id="RU000682"/>
    </source>
</evidence>
<dbReference type="GO" id="GO:0000981">
    <property type="term" value="F:DNA-binding transcription factor activity, RNA polymerase II-specific"/>
    <property type="evidence" value="ECO:0007669"/>
    <property type="project" value="InterPro"/>
</dbReference>
<dbReference type="InterPro" id="IPR001356">
    <property type="entry name" value="HD"/>
</dbReference>
<evidence type="ECO:0000256" key="7">
    <source>
        <dbReference type="ARBA" id="ARBA00023155"/>
    </source>
</evidence>
<reference evidence="13" key="3">
    <citation type="submission" date="2025-09" db="UniProtKB">
        <authorList>
            <consortium name="Ensembl"/>
        </authorList>
    </citation>
    <scope>IDENTIFICATION</scope>
</reference>
<evidence type="ECO:0000259" key="12">
    <source>
        <dbReference type="PROSITE" id="PS50071"/>
    </source>
</evidence>
<keyword evidence="7 10" id="KW-0371">Homeobox</keyword>
<dbReference type="InterPro" id="IPR009057">
    <property type="entry name" value="Homeodomain-like_sf"/>
</dbReference>
<evidence type="ECO:0000313" key="13">
    <source>
        <dbReference type="Ensembl" id="ENSNFUP00015036118.1"/>
    </source>
</evidence>
<dbReference type="PANTHER" id="PTHR45664">
    <property type="entry name" value="PROTEIN ZERKNUELLT 1-RELATED"/>
    <property type="match status" value="1"/>
</dbReference>
<evidence type="ECO:0000256" key="9">
    <source>
        <dbReference type="ARBA" id="ARBA00023242"/>
    </source>
</evidence>
<evidence type="ECO:0000256" key="6">
    <source>
        <dbReference type="ARBA" id="ARBA00023125"/>
    </source>
</evidence>
<evidence type="ECO:0000313" key="14">
    <source>
        <dbReference type="Proteomes" id="UP000694548"/>
    </source>
</evidence>
<organism evidence="13 14">
    <name type="scientific">Nothobranchius furzeri</name>
    <name type="common">Turquoise killifish</name>
    <dbReference type="NCBI Taxonomy" id="105023"/>
    <lineage>
        <taxon>Eukaryota</taxon>
        <taxon>Metazoa</taxon>
        <taxon>Chordata</taxon>
        <taxon>Craniata</taxon>
        <taxon>Vertebrata</taxon>
        <taxon>Euteleostomi</taxon>
        <taxon>Actinopterygii</taxon>
        <taxon>Neopterygii</taxon>
        <taxon>Teleostei</taxon>
        <taxon>Neoteleostei</taxon>
        <taxon>Acanthomorphata</taxon>
        <taxon>Ovalentaria</taxon>
        <taxon>Atherinomorphae</taxon>
        <taxon>Cyprinodontiformes</taxon>
        <taxon>Nothobranchiidae</taxon>
        <taxon>Nothobranchius</taxon>
    </lineage>
</organism>
<keyword evidence="14" id="KW-1185">Reference proteome</keyword>
<keyword evidence="8" id="KW-0804">Transcription</keyword>
<dbReference type="Proteomes" id="UP000694548">
    <property type="component" value="Chromosome sgr15"/>
</dbReference>
<dbReference type="AlphaFoldDB" id="A0A8C6NZL7"/>
<dbReference type="GO" id="GO:0048704">
    <property type="term" value="P:embryonic skeletal system morphogenesis"/>
    <property type="evidence" value="ECO:0007669"/>
    <property type="project" value="TreeGrafter"/>
</dbReference>
<evidence type="ECO:0000256" key="2">
    <source>
        <dbReference type="ARBA" id="ARBA00004123"/>
    </source>
</evidence>
<dbReference type="CDD" id="cd00086">
    <property type="entry name" value="homeodomain"/>
    <property type="match status" value="1"/>
</dbReference>
<evidence type="ECO:0000256" key="8">
    <source>
        <dbReference type="ARBA" id="ARBA00023163"/>
    </source>
</evidence>
<feature type="domain" description="Homeobox" evidence="12">
    <location>
        <begin position="9"/>
        <end position="69"/>
    </location>
</feature>
<evidence type="ECO:0000256" key="3">
    <source>
        <dbReference type="ARBA" id="ARBA00009107"/>
    </source>
</evidence>
<dbReference type="Gene3D" id="1.10.10.60">
    <property type="entry name" value="Homeodomain-like"/>
    <property type="match status" value="1"/>
</dbReference>
<comment type="function">
    <text evidence="1">Sequence-specific transcription factor which is part of a developmental regulatory system that provides cells with specific positional identities on the anterior-posterior axis.</text>
</comment>
<dbReference type="GO" id="GO:0000978">
    <property type="term" value="F:RNA polymerase II cis-regulatory region sequence-specific DNA binding"/>
    <property type="evidence" value="ECO:0007669"/>
    <property type="project" value="TreeGrafter"/>
</dbReference>
<dbReference type="GO" id="GO:0005634">
    <property type="term" value="C:nucleus"/>
    <property type="evidence" value="ECO:0007669"/>
    <property type="project" value="UniProtKB-SubCell"/>
</dbReference>
<dbReference type="InterPro" id="IPR020479">
    <property type="entry name" value="HD_metazoa"/>
</dbReference>
<reference evidence="13" key="2">
    <citation type="submission" date="2025-08" db="UniProtKB">
        <authorList>
            <consortium name="Ensembl"/>
        </authorList>
    </citation>
    <scope>IDENTIFICATION</scope>
</reference>
<dbReference type="PROSITE" id="PS50071">
    <property type="entry name" value="HOMEOBOX_2"/>
    <property type="match status" value="1"/>
</dbReference>
<evidence type="ECO:0000256" key="10">
    <source>
        <dbReference type="PROSITE-ProRule" id="PRU00108"/>
    </source>
</evidence>
<evidence type="ECO:0000256" key="4">
    <source>
        <dbReference type="ARBA" id="ARBA00022473"/>
    </source>
</evidence>
<dbReference type="Ensembl" id="ENSNFUT00015037715.1">
    <property type="protein sequence ID" value="ENSNFUP00015036118.1"/>
    <property type="gene ID" value="ENSNFUG00015017508.1"/>
</dbReference>
<evidence type="ECO:0000256" key="5">
    <source>
        <dbReference type="ARBA" id="ARBA00023015"/>
    </source>
</evidence>